<accession>A0A873WTH4</accession>
<dbReference type="KEGG" id="vg:77945619"/>
<dbReference type="EMBL" id="MW147367">
    <property type="protein sequence ID" value="QPB08464.1"/>
    <property type="molecule type" value="Genomic_DNA"/>
</dbReference>
<protein>
    <submittedName>
        <fullName evidence="1">Uncharacterized protein</fullName>
    </submittedName>
</protein>
<organism evidence="1 2">
    <name type="scientific">Synechococcus phage S-H9-2</name>
    <dbReference type="NCBI Taxonomy" id="2783669"/>
    <lineage>
        <taxon>Viruses</taxon>
        <taxon>Duplodnaviria</taxon>
        <taxon>Heunggongvirae</taxon>
        <taxon>Uroviricota</taxon>
        <taxon>Caudoviricetes</taxon>
        <taxon>Pantevenvirales</taxon>
        <taxon>Kyanoviridae</taxon>
        <taxon>Yushanluvirus</taxon>
        <taxon>Yushanluvirus satich</taxon>
    </lineage>
</organism>
<name>A0A873WTH4_9CAUD</name>
<evidence type="ECO:0000313" key="1">
    <source>
        <dbReference type="EMBL" id="QPB08464.1"/>
    </source>
</evidence>
<dbReference type="GeneID" id="77945619"/>
<dbReference type="RefSeq" id="YP_010669449.1">
    <property type="nucleotide sequence ID" value="NC_070960.1"/>
</dbReference>
<dbReference type="Proteomes" id="UP000662754">
    <property type="component" value="Segment"/>
</dbReference>
<sequence length="295" mass="34553">MFSPEYYESKVYSLNRREQISSFSAMWAYCTCIVDSDYPEVFPAALKNRLGKALSFNFVMEQLLVPQTAERFVYAWHNDGEIIRSGITTDIAYVYLENYLEKERAELEIGLPANTFERINGMFNMSSPSDILIDQIYYDVDGNYAGLSVNPTKISDTFLVDTPLRNLINLMDEDETTSYDFDLLDDKIVLRPRKNYNTFQYKLPADVRGEERVLDYGKFKPIKVNVDKRLTVGYYIDKIRDAWEVFSDQDVQYVTGLIDHPEQEINIELIYNMDGTLDDVWLYKVEVRDFKVWRS</sequence>
<keyword evidence="2" id="KW-1185">Reference proteome</keyword>
<evidence type="ECO:0000313" key="2">
    <source>
        <dbReference type="Proteomes" id="UP000662754"/>
    </source>
</evidence>
<proteinExistence type="predicted"/>
<reference evidence="1" key="1">
    <citation type="submission" date="2020-10" db="EMBL/GenBank/DDBJ databases">
        <title>The Isolation and Genome Sequence of a Novel Cyanophage S-H9-2 from the Yellow Sea, China.</title>
        <authorList>
            <person name="Jiang T."/>
            <person name="Luo L."/>
        </authorList>
    </citation>
    <scope>NUCLEOTIDE SEQUENCE</scope>
</reference>